<protein>
    <submittedName>
        <fullName evidence="7">ABC transporter substrate-binding protein</fullName>
    </submittedName>
</protein>
<dbReference type="InterPro" id="IPR001638">
    <property type="entry name" value="Solute-binding_3/MltF_N"/>
</dbReference>
<evidence type="ECO:0000256" key="2">
    <source>
        <dbReference type="ARBA" id="ARBA00010333"/>
    </source>
</evidence>
<evidence type="ECO:0000256" key="5">
    <source>
        <dbReference type="SAM" id="SignalP"/>
    </source>
</evidence>
<dbReference type="SMART" id="SM00062">
    <property type="entry name" value="PBPb"/>
    <property type="match status" value="1"/>
</dbReference>
<feature type="signal peptide" evidence="5">
    <location>
        <begin position="1"/>
        <end position="23"/>
    </location>
</feature>
<organism evidence="7 8">
    <name type="scientific">Teichococcus deserti</name>
    <dbReference type="NCBI Taxonomy" id="1817963"/>
    <lineage>
        <taxon>Bacteria</taxon>
        <taxon>Pseudomonadati</taxon>
        <taxon>Pseudomonadota</taxon>
        <taxon>Alphaproteobacteria</taxon>
        <taxon>Acetobacterales</taxon>
        <taxon>Roseomonadaceae</taxon>
        <taxon>Roseomonas</taxon>
    </lineage>
</organism>
<dbReference type="OrthoDB" id="7341446at2"/>
<feature type="domain" description="Solute-binding protein family 3/N-terminal" evidence="6">
    <location>
        <begin position="35"/>
        <end position="265"/>
    </location>
</feature>
<dbReference type="GO" id="GO:0030313">
    <property type="term" value="C:cell envelope"/>
    <property type="evidence" value="ECO:0007669"/>
    <property type="project" value="UniProtKB-SubCell"/>
</dbReference>
<name>A0A1V2H6V1_9PROT</name>
<keyword evidence="3 5" id="KW-0732">Signal</keyword>
<dbReference type="PANTHER" id="PTHR35936">
    <property type="entry name" value="MEMBRANE-BOUND LYTIC MUREIN TRANSGLYCOSYLASE F"/>
    <property type="match status" value="1"/>
</dbReference>
<reference evidence="7 8" key="1">
    <citation type="submission" date="2016-10" db="EMBL/GenBank/DDBJ databases">
        <title>Draft Genome sequence of Roseomonas sp. strain M3.</title>
        <authorList>
            <person name="Subhash Y."/>
            <person name="Lee S."/>
        </authorList>
    </citation>
    <scope>NUCLEOTIDE SEQUENCE [LARGE SCALE GENOMIC DNA]</scope>
    <source>
        <strain evidence="7 8">M3</strain>
    </source>
</reference>
<evidence type="ECO:0000256" key="1">
    <source>
        <dbReference type="ARBA" id="ARBA00004196"/>
    </source>
</evidence>
<accession>A0A1V2H6V1</accession>
<dbReference type="SUPFAM" id="SSF53850">
    <property type="entry name" value="Periplasmic binding protein-like II"/>
    <property type="match status" value="1"/>
</dbReference>
<dbReference type="Pfam" id="PF00497">
    <property type="entry name" value="SBP_bac_3"/>
    <property type="match status" value="1"/>
</dbReference>
<proteinExistence type="inferred from homology"/>
<evidence type="ECO:0000313" key="7">
    <source>
        <dbReference type="EMBL" id="ONG56489.1"/>
    </source>
</evidence>
<sequence length="277" mass="29634">MLKKLALAATALAPLVMGFAAQAAELPSHIRSRGAIIAAVVPNYPPLEMRDPQTNALTGFDIELGEAIAAKLGVKMQWQETSFDQMLASVRTGRVDIILSGMSDLKTRQDTATFVDYLRSGSQFFTQASRAGEFPTPEALCGKRVGASRRTALPNDIKTYSDANCVAKGRPAIEYVPTEGSADARTQLRQGRIDAAMQGGETLPYIQGLEPNTYALVGEPVRYTLMGIATGKDETGLQQALAEALKSLIADGSYAKLAAKWQLTPSMIPEVQINGGN</sequence>
<gene>
    <name evidence="7" type="ORF">BKE38_05880</name>
</gene>
<evidence type="ECO:0000313" key="8">
    <source>
        <dbReference type="Proteomes" id="UP000188879"/>
    </source>
</evidence>
<dbReference type="PANTHER" id="PTHR35936:SF17">
    <property type="entry name" value="ARGININE-BINDING EXTRACELLULAR PROTEIN ARTP"/>
    <property type="match status" value="1"/>
</dbReference>
<dbReference type="PROSITE" id="PS01039">
    <property type="entry name" value="SBP_BACTERIAL_3"/>
    <property type="match status" value="1"/>
</dbReference>
<dbReference type="AlphaFoldDB" id="A0A1V2H6V1"/>
<evidence type="ECO:0000259" key="6">
    <source>
        <dbReference type="SMART" id="SM00062"/>
    </source>
</evidence>
<evidence type="ECO:0000256" key="4">
    <source>
        <dbReference type="RuleBase" id="RU003744"/>
    </source>
</evidence>
<dbReference type="RefSeq" id="WP_076956450.1">
    <property type="nucleotide sequence ID" value="NZ_MLCO01000042.1"/>
</dbReference>
<comment type="caution">
    <text evidence="7">The sequence shown here is derived from an EMBL/GenBank/DDBJ whole genome shotgun (WGS) entry which is preliminary data.</text>
</comment>
<comment type="subcellular location">
    <subcellularLocation>
        <location evidence="1">Cell envelope</location>
    </subcellularLocation>
</comment>
<dbReference type="InterPro" id="IPR018313">
    <property type="entry name" value="SBP_3_CS"/>
</dbReference>
<dbReference type="CDD" id="cd01004">
    <property type="entry name" value="PBP2_MidA_like"/>
    <property type="match status" value="1"/>
</dbReference>
<dbReference type="Proteomes" id="UP000188879">
    <property type="component" value="Unassembled WGS sequence"/>
</dbReference>
<dbReference type="Gene3D" id="3.40.190.10">
    <property type="entry name" value="Periplasmic binding protein-like II"/>
    <property type="match status" value="2"/>
</dbReference>
<evidence type="ECO:0000256" key="3">
    <source>
        <dbReference type="ARBA" id="ARBA00022729"/>
    </source>
</evidence>
<comment type="similarity">
    <text evidence="2 4">Belongs to the bacterial solute-binding protein 3 family.</text>
</comment>
<dbReference type="EMBL" id="MLCO01000042">
    <property type="protein sequence ID" value="ONG56489.1"/>
    <property type="molecule type" value="Genomic_DNA"/>
</dbReference>
<feature type="chain" id="PRO_5013047395" evidence="5">
    <location>
        <begin position="24"/>
        <end position="277"/>
    </location>
</feature>
<keyword evidence="8" id="KW-1185">Reference proteome</keyword>